<evidence type="ECO:0000256" key="6">
    <source>
        <dbReference type="ARBA" id="ARBA00022989"/>
    </source>
</evidence>
<dbReference type="GO" id="GO:0051537">
    <property type="term" value="F:2 iron, 2 sulfur cluster binding"/>
    <property type="evidence" value="ECO:0007669"/>
    <property type="project" value="UniProtKB-KW"/>
</dbReference>
<keyword evidence="9" id="KW-0472">Membrane</keyword>
<proteinExistence type="inferred from homology"/>
<dbReference type="PROSITE" id="PS51296">
    <property type="entry name" value="RIESKE"/>
    <property type="match status" value="1"/>
</dbReference>
<evidence type="ECO:0000256" key="5">
    <source>
        <dbReference type="ARBA" id="ARBA00022723"/>
    </source>
</evidence>
<keyword evidence="15" id="KW-1185">Reference proteome</keyword>
<dbReference type="GO" id="GO:0005743">
    <property type="term" value="C:mitochondrial inner membrane"/>
    <property type="evidence" value="ECO:0007669"/>
    <property type="project" value="UniProtKB-SubCell"/>
</dbReference>
<keyword evidence="11" id="KW-0249">Electron transport</keyword>
<dbReference type="SUPFAM" id="SSF50022">
    <property type="entry name" value="ISP domain"/>
    <property type="match status" value="1"/>
</dbReference>
<evidence type="ECO:0000256" key="1">
    <source>
        <dbReference type="ARBA" id="ARBA00004167"/>
    </source>
</evidence>
<comment type="cofactor">
    <cofactor evidence="11">
        <name>[2Fe-2S] cluster</name>
        <dbReference type="ChEBI" id="CHEBI:190135"/>
    </cofactor>
    <text evidence="11">Binds 1 [2Fe-2S] cluster per subunit.</text>
</comment>
<dbReference type="SUPFAM" id="SSF81502">
    <property type="entry name" value="ISP transmembrane anchor"/>
    <property type="match status" value="1"/>
</dbReference>
<dbReference type="Pfam" id="PF02921">
    <property type="entry name" value="UCR_TM"/>
    <property type="match status" value="1"/>
</dbReference>
<comment type="subcellular location">
    <subcellularLocation>
        <location evidence="1">Membrane</location>
        <topology evidence="1">Single-pass membrane protein</topology>
    </subcellularLocation>
    <subcellularLocation>
        <location evidence="12">Mitochondrion inner membrane</location>
    </subcellularLocation>
</comment>
<reference evidence="14 15" key="1">
    <citation type="submission" date="2015-07" db="EMBL/GenBank/DDBJ databases">
        <title>The genome of Melipona quadrifasciata.</title>
        <authorList>
            <person name="Pan H."/>
            <person name="Kapheim K."/>
        </authorList>
    </citation>
    <scope>NUCLEOTIDE SEQUENCE [LARGE SCALE GENOMIC DNA]</scope>
    <source>
        <strain evidence="14">0111107301</strain>
        <tissue evidence="14">Whole body</tissue>
    </source>
</reference>
<protein>
    <recommendedName>
        <fullName evidence="11">Cytochrome b-c1 complex subunit Rieske, mitochondrial</fullName>
        <ecNumber evidence="11">7.1.1.8</ecNumber>
    </recommendedName>
</protein>
<evidence type="ECO:0000256" key="9">
    <source>
        <dbReference type="ARBA" id="ARBA00023136"/>
    </source>
</evidence>
<name>A0A0M9A2X8_9HYME</name>
<dbReference type="InterPro" id="IPR014349">
    <property type="entry name" value="Rieske_Fe-S_prot"/>
</dbReference>
<dbReference type="Gene3D" id="2.102.10.10">
    <property type="entry name" value="Rieske [2Fe-2S] iron-sulphur domain"/>
    <property type="match status" value="1"/>
</dbReference>
<evidence type="ECO:0000256" key="2">
    <source>
        <dbReference type="ARBA" id="ARBA00010651"/>
    </source>
</evidence>
<dbReference type="EC" id="7.1.1.8" evidence="11"/>
<gene>
    <name evidence="14" type="ORF">WN51_11935</name>
</gene>
<evidence type="ECO:0000256" key="10">
    <source>
        <dbReference type="ARBA" id="ARBA00023157"/>
    </source>
</evidence>
<evidence type="ECO:0000256" key="3">
    <source>
        <dbReference type="ARBA" id="ARBA00022692"/>
    </source>
</evidence>
<keyword evidence="8" id="KW-0411">Iron-sulfur</keyword>
<keyword evidence="10" id="KW-1015">Disulfide bond</keyword>
<dbReference type="OrthoDB" id="1637982at2759"/>
<evidence type="ECO:0000313" key="14">
    <source>
        <dbReference type="EMBL" id="KOX76195.1"/>
    </source>
</evidence>
<keyword evidence="5" id="KW-0479">Metal-binding</keyword>
<keyword evidence="4" id="KW-0001">2Fe-2S</keyword>
<evidence type="ECO:0000259" key="13">
    <source>
        <dbReference type="PROSITE" id="PS51296"/>
    </source>
</evidence>
<dbReference type="FunFam" id="2.102.10.10:FF:000001">
    <property type="entry name" value="Cytochrome b-c1 complex subunit Rieske, mitochondrial"/>
    <property type="match status" value="1"/>
</dbReference>
<comment type="similarity">
    <text evidence="2">Belongs to the Rieske iron-sulfur protein family.</text>
</comment>
<evidence type="ECO:0000256" key="7">
    <source>
        <dbReference type="ARBA" id="ARBA00023004"/>
    </source>
</evidence>
<dbReference type="NCBIfam" id="TIGR01416">
    <property type="entry name" value="Rieske_proteo"/>
    <property type="match status" value="1"/>
</dbReference>
<evidence type="ECO:0000256" key="4">
    <source>
        <dbReference type="ARBA" id="ARBA00022714"/>
    </source>
</evidence>
<dbReference type="InterPro" id="IPR036922">
    <property type="entry name" value="Rieske_2Fe-2S_sf"/>
</dbReference>
<sequence length="227" mass="25918">MSSFVSIYSRFRFENWLNASLRTFSSKNRYAHTDLPKVSFQEYRRKSLRNSNVSTRRSFDERTVANHVMSFVAGVAGLYGFKSHLLHYIEGMGAARNLVAEAQVEIKLQNINVGKVSIFKWRGKPIFVYHRSQAVIEQERQTDVTKLRDPETDEQRVKRPEWLVMIGICTHLGCIPIPNSGIIHGGFYCPCHGSHFDGAGRIRKGPAPTNLEIPEYRFLDNSTILIG</sequence>
<keyword evidence="12" id="KW-0496">Mitochondrion</keyword>
<keyword evidence="11" id="KW-0813">Transport</keyword>
<evidence type="ECO:0000256" key="8">
    <source>
        <dbReference type="ARBA" id="ARBA00023014"/>
    </source>
</evidence>
<dbReference type="Pfam" id="PF00355">
    <property type="entry name" value="Rieske"/>
    <property type="match status" value="1"/>
</dbReference>
<dbReference type="InterPro" id="IPR037008">
    <property type="entry name" value="bc1_Rieske_TM_sf"/>
</dbReference>
<dbReference type="InterPro" id="IPR017941">
    <property type="entry name" value="Rieske_2Fe-2S"/>
</dbReference>
<organism evidence="14 15">
    <name type="scientific">Melipona quadrifasciata</name>
    <dbReference type="NCBI Taxonomy" id="166423"/>
    <lineage>
        <taxon>Eukaryota</taxon>
        <taxon>Metazoa</taxon>
        <taxon>Ecdysozoa</taxon>
        <taxon>Arthropoda</taxon>
        <taxon>Hexapoda</taxon>
        <taxon>Insecta</taxon>
        <taxon>Pterygota</taxon>
        <taxon>Neoptera</taxon>
        <taxon>Endopterygota</taxon>
        <taxon>Hymenoptera</taxon>
        <taxon>Apocrita</taxon>
        <taxon>Aculeata</taxon>
        <taxon>Apoidea</taxon>
        <taxon>Anthophila</taxon>
        <taxon>Apidae</taxon>
        <taxon>Melipona</taxon>
    </lineage>
</organism>
<dbReference type="Proteomes" id="UP000053105">
    <property type="component" value="Unassembled WGS sequence"/>
</dbReference>
<dbReference type="EMBL" id="KQ435752">
    <property type="protein sequence ID" value="KOX76195.1"/>
    <property type="molecule type" value="Genomic_DNA"/>
</dbReference>
<dbReference type="AlphaFoldDB" id="A0A0M9A2X8"/>
<dbReference type="PANTHER" id="PTHR10134">
    <property type="entry name" value="CYTOCHROME B-C1 COMPLEX SUBUNIT RIESKE, MITOCHONDRIAL"/>
    <property type="match status" value="1"/>
</dbReference>
<dbReference type="InterPro" id="IPR005805">
    <property type="entry name" value="Rieske_Fe-S_prot_C"/>
</dbReference>
<accession>A0A0M9A2X8</accession>
<dbReference type="PRINTS" id="PR00162">
    <property type="entry name" value="RIESKE"/>
</dbReference>
<dbReference type="STRING" id="166423.A0A0M9A2X8"/>
<comment type="miscellaneous">
    <text evidence="11">The Rieske protein is a high potential 2Fe-2S protein.</text>
</comment>
<comment type="catalytic activity">
    <reaction evidence="11">
        <text>a quinol + 2 Fe(III)-[cytochrome c](out) = a quinone + 2 Fe(II)-[cytochrome c](out) + 2 H(+)(out)</text>
        <dbReference type="Rhea" id="RHEA:11484"/>
        <dbReference type="Rhea" id="RHEA-COMP:10350"/>
        <dbReference type="Rhea" id="RHEA-COMP:14399"/>
        <dbReference type="ChEBI" id="CHEBI:15378"/>
        <dbReference type="ChEBI" id="CHEBI:24646"/>
        <dbReference type="ChEBI" id="CHEBI:29033"/>
        <dbReference type="ChEBI" id="CHEBI:29034"/>
        <dbReference type="ChEBI" id="CHEBI:132124"/>
        <dbReference type="EC" id="7.1.1.8"/>
    </reaction>
</comment>
<keyword evidence="6" id="KW-1133">Transmembrane helix</keyword>
<keyword evidence="7" id="KW-0408">Iron</keyword>
<dbReference type="InterPro" id="IPR006317">
    <property type="entry name" value="Ubiquinol_cyt_c_Rdtase_Fe-S-su"/>
</dbReference>
<evidence type="ECO:0000256" key="12">
    <source>
        <dbReference type="RuleBase" id="RU004495"/>
    </source>
</evidence>
<dbReference type="Gene3D" id="1.20.5.270">
    <property type="entry name" value="Ubiquinol cytochrome reductase, transmembrane domain"/>
    <property type="match status" value="1"/>
</dbReference>
<keyword evidence="12" id="KW-0679">Respiratory chain</keyword>
<evidence type="ECO:0000256" key="11">
    <source>
        <dbReference type="RuleBase" id="RU004494"/>
    </source>
</evidence>
<evidence type="ECO:0000313" key="15">
    <source>
        <dbReference type="Proteomes" id="UP000053105"/>
    </source>
</evidence>
<feature type="domain" description="Rieske" evidence="13">
    <location>
        <begin position="132"/>
        <end position="225"/>
    </location>
</feature>
<dbReference type="InterPro" id="IPR004192">
    <property type="entry name" value="Rieske_TM"/>
</dbReference>
<dbReference type="GO" id="GO:0008121">
    <property type="term" value="F:quinol-cytochrome-c reductase activity"/>
    <property type="evidence" value="ECO:0007669"/>
    <property type="project" value="UniProtKB-EC"/>
</dbReference>
<dbReference type="CDD" id="cd03470">
    <property type="entry name" value="Rieske_cytochrome_bc1"/>
    <property type="match status" value="1"/>
</dbReference>
<keyword evidence="3" id="KW-0812">Transmembrane</keyword>
<dbReference type="GO" id="GO:0046872">
    <property type="term" value="F:metal ion binding"/>
    <property type="evidence" value="ECO:0007669"/>
    <property type="project" value="UniProtKB-KW"/>
</dbReference>